<keyword evidence="1" id="KW-0812">Transmembrane</keyword>
<feature type="transmembrane region" description="Helical" evidence="1">
    <location>
        <begin position="59"/>
        <end position="83"/>
    </location>
</feature>
<keyword evidence="3" id="KW-1185">Reference proteome</keyword>
<dbReference type="EMBL" id="JAEMEF010000010">
    <property type="protein sequence ID" value="MBL7560438.1"/>
    <property type="molecule type" value="Genomic_DNA"/>
</dbReference>
<evidence type="ECO:0000313" key="3">
    <source>
        <dbReference type="Proteomes" id="UP000605013"/>
    </source>
</evidence>
<reference evidence="2 3" key="1">
    <citation type="submission" date="2020-12" db="EMBL/GenBank/DDBJ databases">
        <title>Olleya sediminilitoris sp. nov., isolated from a tidal flat.</title>
        <authorList>
            <person name="Park S."/>
            <person name="Yoon J.-H."/>
        </authorList>
    </citation>
    <scope>NUCLEOTIDE SEQUENCE [LARGE SCALE GENOMIC DNA]</scope>
    <source>
        <strain evidence="2 3">YSTF-M6</strain>
    </source>
</reference>
<dbReference type="RefSeq" id="WP_203000938.1">
    <property type="nucleotide sequence ID" value="NZ_JAEMEF010000010.1"/>
</dbReference>
<keyword evidence="1" id="KW-1133">Transmembrane helix</keyword>
<keyword evidence="1" id="KW-0472">Membrane</keyword>
<accession>A0ABS1WN17</accession>
<gene>
    <name evidence="2" type="ORF">JAO71_11555</name>
</gene>
<feature type="transmembrane region" description="Helical" evidence="1">
    <location>
        <begin position="104"/>
        <end position="123"/>
    </location>
</feature>
<evidence type="ECO:0000256" key="1">
    <source>
        <dbReference type="SAM" id="Phobius"/>
    </source>
</evidence>
<proteinExistence type="predicted"/>
<name>A0ABS1WN17_9FLAO</name>
<dbReference type="InterPro" id="IPR021257">
    <property type="entry name" value="DUF2809"/>
</dbReference>
<feature type="transmembrane region" description="Helical" evidence="1">
    <location>
        <begin position="6"/>
        <end position="27"/>
    </location>
</feature>
<feature type="transmembrane region" description="Helical" evidence="1">
    <location>
        <begin position="34"/>
        <end position="53"/>
    </location>
</feature>
<dbReference type="Pfam" id="PF10990">
    <property type="entry name" value="DUF2809"/>
    <property type="match status" value="1"/>
</dbReference>
<organism evidence="2 3">
    <name type="scientific">Olleya sediminilitoris</name>
    <dbReference type="NCBI Taxonomy" id="2795739"/>
    <lineage>
        <taxon>Bacteria</taxon>
        <taxon>Pseudomonadati</taxon>
        <taxon>Bacteroidota</taxon>
        <taxon>Flavobacteriia</taxon>
        <taxon>Flavobacteriales</taxon>
        <taxon>Flavobacteriaceae</taxon>
    </lineage>
</organism>
<protein>
    <submittedName>
        <fullName evidence="2">DUF2809 domain-containing protein</fullName>
    </submittedName>
</protein>
<sequence length="128" mass="14379">MSLKFNPIFFALTITLLVIEISIAYFLNSGFIRFTLGDFLASILVYCAIKTILKTSTVTVAIIALIISFSIEFAQLANLLDYLNLRHNTLTSIILGSHFSVQDLIAYALGIITIYFVDINYITTHENY</sequence>
<comment type="caution">
    <text evidence="2">The sequence shown here is derived from an EMBL/GenBank/DDBJ whole genome shotgun (WGS) entry which is preliminary data.</text>
</comment>
<dbReference type="Proteomes" id="UP000605013">
    <property type="component" value="Unassembled WGS sequence"/>
</dbReference>
<evidence type="ECO:0000313" key="2">
    <source>
        <dbReference type="EMBL" id="MBL7560438.1"/>
    </source>
</evidence>